<comment type="caution">
    <text evidence="5">The sequence shown here is derived from an EMBL/GenBank/DDBJ whole genome shotgun (WGS) entry which is preliminary data.</text>
</comment>
<dbReference type="InterPro" id="IPR036640">
    <property type="entry name" value="ABC1_TM_sf"/>
</dbReference>
<evidence type="ECO:0000256" key="4">
    <source>
        <dbReference type="SAM" id="Phobius"/>
    </source>
</evidence>
<evidence type="ECO:0000256" key="2">
    <source>
        <dbReference type="ARBA" id="ARBA00022989"/>
    </source>
</evidence>
<organism evidence="5 6">
    <name type="scientific">Protea cynaroides</name>
    <dbReference type="NCBI Taxonomy" id="273540"/>
    <lineage>
        <taxon>Eukaryota</taxon>
        <taxon>Viridiplantae</taxon>
        <taxon>Streptophyta</taxon>
        <taxon>Embryophyta</taxon>
        <taxon>Tracheophyta</taxon>
        <taxon>Spermatophyta</taxon>
        <taxon>Magnoliopsida</taxon>
        <taxon>Proteales</taxon>
        <taxon>Proteaceae</taxon>
        <taxon>Protea</taxon>
    </lineage>
</organism>
<dbReference type="Gene3D" id="1.20.1560.10">
    <property type="entry name" value="ABC transporter type 1, transmembrane domain"/>
    <property type="match status" value="1"/>
</dbReference>
<dbReference type="Proteomes" id="UP001141806">
    <property type="component" value="Unassembled WGS sequence"/>
</dbReference>
<keyword evidence="2 4" id="KW-1133">Transmembrane helix</keyword>
<keyword evidence="6" id="KW-1185">Reference proteome</keyword>
<proteinExistence type="predicted"/>
<dbReference type="GO" id="GO:0016020">
    <property type="term" value="C:membrane"/>
    <property type="evidence" value="ECO:0007669"/>
    <property type="project" value="InterPro"/>
</dbReference>
<dbReference type="AlphaFoldDB" id="A0A9Q0KMP7"/>
<accession>A0A9Q0KMP7</accession>
<name>A0A9Q0KMP7_9MAGN</name>
<dbReference type="EMBL" id="JAMYWD010000004">
    <property type="protein sequence ID" value="KAJ4973433.1"/>
    <property type="molecule type" value="Genomic_DNA"/>
</dbReference>
<dbReference type="GO" id="GO:0005524">
    <property type="term" value="F:ATP binding"/>
    <property type="evidence" value="ECO:0007669"/>
    <property type="project" value="InterPro"/>
</dbReference>
<evidence type="ECO:0000256" key="1">
    <source>
        <dbReference type="ARBA" id="ARBA00022692"/>
    </source>
</evidence>
<feature type="transmembrane region" description="Helical" evidence="4">
    <location>
        <begin position="35"/>
        <end position="56"/>
    </location>
</feature>
<keyword evidence="1 4" id="KW-0812">Transmembrane</keyword>
<keyword evidence="3 4" id="KW-0472">Membrane</keyword>
<evidence type="ECO:0008006" key="7">
    <source>
        <dbReference type="Google" id="ProtNLM"/>
    </source>
</evidence>
<reference evidence="5" key="1">
    <citation type="journal article" date="2023" name="Plant J.">
        <title>The genome of the king protea, Protea cynaroides.</title>
        <authorList>
            <person name="Chang J."/>
            <person name="Duong T.A."/>
            <person name="Schoeman C."/>
            <person name="Ma X."/>
            <person name="Roodt D."/>
            <person name="Barker N."/>
            <person name="Li Z."/>
            <person name="Van de Peer Y."/>
            <person name="Mizrachi E."/>
        </authorList>
    </citation>
    <scope>NUCLEOTIDE SEQUENCE</scope>
    <source>
        <tissue evidence="5">Young leaves</tissue>
    </source>
</reference>
<protein>
    <recommendedName>
        <fullName evidence="7">ABC transmembrane type-1 domain-containing protein</fullName>
    </recommendedName>
</protein>
<evidence type="ECO:0000313" key="6">
    <source>
        <dbReference type="Proteomes" id="UP001141806"/>
    </source>
</evidence>
<evidence type="ECO:0000256" key="3">
    <source>
        <dbReference type="ARBA" id="ARBA00023136"/>
    </source>
</evidence>
<gene>
    <name evidence="5" type="ORF">NE237_006607</name>
</gene>
<dbReference type="OrthoDB" id="1735271at2759"/>
<evidence type="ECO:0000313" key="5">
    <source>
        <dbReference type="EMBL" id="KAJ4973433.1"/>
    </source>
</evidence>
<sequence>MEVSEDNMDGGENPVSPPSSVGFKELFRFADRLDYVLMAIGTVGAIVHGCSLPLFLRFFADLVNSFGSNADNIDKMTQEVVKKAFDASLLDVMAMIPSLFRLRLMNSEVRKSVAKMKSNVPSGTELCQFAFDLEIM</sequence>